<evidence type="ECO:0000313" key="4">
    <source>
        <dbReference type="Proteomes" id="UP001056455"/>
    </source>
</evidence>
<keyword evidence="4" id="KW-1185">Reference proteome</keyword>
<name>A0ABY4YQB5_9MICO</name>
<evidence type="ECO:0000256" key="2">
    <source>
        <dbReference type="SAM" id="Phobius"/>
    </source>
</evidence>
<evidence type="ECO:0000256" key="1">
    <source>
        <dbReference type="SAM" id="MobiDB-lite"/>
    </source>
</evidence>
<keyword evidence="2" id="KW-0472">Membrane</keyword>
<gene>
    <name evidence="3" type="ORF">NF556_15035</name>
</gene>
<sequence>MSWLRHLHLSGVAGKFTQRLASIVLIGFAMTLFFGGLAARQLELSDGGDTERANLLLTGGIVLAVLAIVAVGLLRTRWGITLGWVLVGLSALSMVLLPAMGIVTVIFGALWILALGQGGSMETLTRDWIAKHGNVHPDERVPDPTTPDRAHGVAENRPTERTVSRDPDHTERTNSEDSS</sequence>
<keyword evidence="2" id="KW-0812">Transmembrane</keyword>
<accession>A0ABY4YQB5</accession>
<feature type="region of interest" description="Disordered" evidence="1">
    <location>
        <begin position="134"/>
        <end position="179"/>
    </location>
</feature>
<feature type="transmembrane region" description="Helical" evidence="2">
    <location>
        <begin position="20"/>
        <end position="42"/>
    </location>
</feature>
<protein>
    <submittedName>
        <fullName evidence="3">DUF4233 domain-containing protein</fullName>
    </submittedName>
</protein>
<feature type="transmembrane region" description="Helical" evidence="2">
    <location>
        <begin position="80"/>
        <end position="113"/>
    </location>
</feature>
<dbReference type="InterPro" id="IPR025327">
    <property type="entry name" value="DUF4233"/>
</dbReference>
<keyword evidence="2" id="KW-1133">Transmembrane helix</keyword>
<dbReference type="RefSeq" id="WP_252591767.1">
    <property type="nucleotide sequence ID" value="NZ_CP099489.1"/>
</dbReference>
<organism evidence="3 4">
    <name type="scientific">Ornithinimicrobium faecis</name>
    <dbReference type="NCBI Taxonomy" id="2934158"/>
    <lineage>
        <taxon>Bacteria</taxon>
        <taxon>Bacillati</taxon>
        <taxon>Actinomycetota</taxon>
        <taxon>Actinomycetes</taxon>
        <taxon>Micrococcales</taxon>
        <taxon>Ornithinimicrobiaceae</taxon>
        <taxon>Ornithinimicrobium</taxon>
    </lineage>
</organism>
<dbReference type="Pfam" id="PF14017">
    <property type="entry name" value="DUF4233"/>
    <property type="match status" value="1"/>
</dbReference>
<dbReference type="EMBL" id="CP099489">
    <property type="protein sequence ID" value="USQ78931.1"/>
    <property type="molecule type" value="Genomic_DNA"/>
</dbReference>
<dbReference type="Proteomes" id="UP001056455">
    <property type="component" value="Chromosome"/>
</dbReference>
<reference evidence="3" key="1">
    <citation type="submission" date="2022-06" db="EMBL/GenBank/DDBJ databases">
        <title>Ornithinimicrobium HY1793.</title>
        <authorList>
            <person name="Huang Y."/>
        </authorList>
    </citation>
    <scope>NUCLEOTIDE SEQUENCE</scope>
    <source>
        <strain evidence="3">HY1793</strain>
    </source>
</reference>
<feature type="transmembrane region" description="Helical" evidence="2">
    <location>
        <begin position="54"/>
        <end position="74"/>
    </location>
</feature>
<evidence type="ECO:0000313" key="3">
    <source>
        <dbReference type="EMBL" id="USQ78931.1"/>
    </source>
</evidence>
<proteinExistence type="predicted"/>